<evidence type="ECO:0000256" key="1">
    <source>
        <dbReference type="ARBA" id="ARBA00022723"/>
    </source>
</evidence>
<reference evidence="8 9" key="3">
    <citation type="journal article" date="2017" name="G3 (Bethesda)">
        <title>Comparative analysis highlights variable genome content of wheat rusts and divergence of the mating loci.</title>
        <authorList>
            <person name="Cuomo C.A."/>
            <person name="Bakkeren G."/>
            <person name="Khalil H.B."/>
            <person name="Panwar V."/>
            <person name="Joly D."/>
            <person name="Linning R."/>
            <person name="Sakthikumar S."/>
            <person name="Song X."/>
            <person name="Adiconis X."/>
            <person name="Fan L."/>
            <person name="Goldberg J.M."/>
            <person name="Levin J.Z."/>
            <person name="Young S."/>
            <person name="Zeng Q."/>
            <person name="Anikster Y."/>
            <person name="Bruce M."/>
            <person name="Wang M."/>
            <person name="Yin C."/>
            <person name="McCallum B."/>
            <person name="Szabo L.J."/>
            <person name="Hulbert S."/>
            <person name="Chen X."/>
            <person name="Fellers J.P."/>
        </authorList>
    </citation>
    <scope>NUCLEOTIDE SEQUENCE</scope>
    <source>
        <strain evidence="9">Isolate 1-1 / race 1 (BBBD)</strain>
        <strain evidence="8">isolate 1-1 / race 1 (BBBD)</strain>
    </source>
</reference>
<dbReference type="SMART" id="SM00355">
    <property type="entry name" value="ZnF_C2H2"/>
    <property type="match status" value="2"/>
</dbReference>
<dbReference type="PROSITE" id="PS00028">
    <property type="entry name" value="ZINC_FINGER_C2H2_1"/>
    <property type="match status" value="2"/>
</dbReference>
<evidence type="ECO:0000256" key="4">
    <source>
        <dbReference type="PROSITE-ProRule" id="PRU00042"/>
    </source>
</evidence>
<evidence type="ECO:0000259" key="6">
    <source>
        <dbReference type="PROSITE" id="PS50157"/>
    </source>
</evidence>
<evidence type="ECO:0000313" key="8">
    <source>
        <dbReference type="EnsemblFungi" id="PTTG_06378-t43_1-p1"/>
    </source>
</evidence>
<dbReference type="GO" id="GO:0008270">
    <property type="term" value="F:zinc ion binding"/>
    <property type="evidence" value="ECO:0007669"/>
    <property type="project" value="UniProtKB-KW"/>
</dbReference>
<dbReference type="OrthoDB" id="2498342at2759"/>
<name>A0A180GS03_PUCT1</name>
<feature type="domain" description="C2H2-type" evidence="6">
    <location>
        <begin position="283"/>
        <end position="310"/>
    </location>
</feature>
<dbReference type="SUPFAM" id="SSF57667">
    <property type="entry name" value="beta-beta-alpha zinc fingers"/>
    <property type="match status" value="2"/>
</dbReference>
<organism evidence="7">
    <name type="scientific">Puccinia triticina (isolate 1-1 / race 1 (BBBD))</name>
    <name type="common">Brown leaf rust fungus</name>
    <dbReference type="NCBI Taxonomy" id="630390"/>
    <lineage>
        <taxon>Eukaryota</taxon>
        <taxon>Fungi</taxon>
        <taxon>Dikarya</taxon>
        <taxon>Basidiomycota</taxon>
        <taxon>Pucciniomycotina</taxon>
        <taxon>Pucciniomycetes</taxon>
        <taxon>Pucciniales</taxon>
        <taxon>Pucciniaceae</taxon>
        <taxon>Puccinia</taxon>
    </lineage>
</organism>
<feature type="compositionally biased region" description="Polar residues" evidence="5">
    <location>
        <begin position="85"/>
        <end position="94"/>
    </location>
</feature>
<reference evidence="8" key="4">
    <citation type="submission" date="2025-05" db="UniProtKB">
        <authorList>
            <consortium name="EnsemblFungi"/>
        </authorList>
    </citation>
    <scope>IDENTIFICATION</scope>
    <source>
        <strain evidence="8">isolate 1-1 / race 1 (BBBD)</strain>
    </source>
</reference>
<evidence type="ECO:0000313" key="9">
    <source>
        <dbReference type="Proteomes" id="UP000005240"/>
    </source>
</evidence>
<accession>A0A180GS03</accession>
<keyword evidence="3" id="KW-0862">Zinc</keyword>
<evidence type="ECO:0000256" key="3">
    <source>
        <dbReference type="ARBA" id="ARBA00022833"/>
    </source>
</evidence>
<feature type="domain" description="C2H2-type" evidence="6">
    <location>
        <begin position="252"/>
        <end position="282"/>
    </location>
</feature>
<reference evidence="7" key="2">
    <citation type="submission" date="2016-05" db="EMBL/GenBank/DDBJ databases">
        <title>Comparative analysis highlights variable genome content of wheat rusts and divergence of the mating loci.</title>
        <authorList>
            <person name="Cuomo C.A."/>
            <person name="Bakkeren G."/>
            <person name="Szabo L."/>
            <person name="Khalil H."/>
            <person name="Joly D."/>
            <person name="Goldberg J."/>
            <person name="Young S."/>
            <person name="Zeng Q."/>
            <person name="Fellers J."/>
        </authorList>
    </citation>
    <scope>NUCLEOTIDE SEQUENCE [LARGE SCALE GENOMIC DNA]</scope>
    <source>
        <strain evidence="7">1-1 BBBD Race 1</strain>
    </source>
</reference>
<dbReference type="Proteomes" id="UP000005240">
    <property type="component" value="Unassembled WGS sequence"/>
</dbReference>
<dbReference type="GO" id="GO:0000978">
    <property type="term" value="F:RNA polymerase II cis-regulatory region sequence-specific DNA binding"/>
    <property type="evidence" value="ECO:0007669"/>
    <property type="project" value="TreeGrafter"/>
</dbReference>
<dbReference type="Pfam" id="PF00096">
    <property type="entry name" value="zf-C2H2"/>
    <property type="match status" value="1"/>
</dbReference>
<dbReference type="PROSITE" id="PS50157">
    <property type="entry name" value="ZINC_FINGER_C2H2_2"/>
    <property type="match status" value="2"/>
</dbReference>
<keyword evidence="9" id="KW-1185">Reference proteome</keyword>
<keyword evidence="2 4" id="KW-0863">Zinc-finger</keyword>
<reference evidence="7" key="1">
    <citation type="submission" date="2009-11" db="EMBL/GenBank/DDBJ databases">
        <authorList>
            <consortium name="The Broad Institute Genome Sequencing Platform"/>
            <person name="Ward D."/>
            <person name="Feldgarden M."/>
            <person name="Earl A."/>
            <person name="Young S.K."/>
            <person name="Zeng Q."/>
            <person name="Koehrsen M."/>
            <person name="Alvarado L."/>
            <person name="Berlin A."/>
            <person name="Bochicchio J."/>
            <person name="Borenstein D."/>
            <person name="Chapman S.B."/>
            <person name="Chen Z."/>
            <person name="Engels R."/>
            <person name="Freedman E."/>
            <person name="Gellesch M."/>
            <person name="Goldberg J."/>
            <person name="Griggs A."/>
            <person name="Gujja S."/>
            <person name="Heilman E."/>
            <person name="Heiman D."/>
            <person name="Hepburn T."/>
            <person name="Howarth C."/>
            <person name="Jen D."/>
            <person name="Larson L."/>
            <person name="Lewis B."/>
            <person name="Mehta T."/>
            <person name="Park D."/>
            <person name="Pearson M."/>
            <person name="Roberts A."/>
            <person name="Saif S."/>
            <person name="Shea T."/>
            <person name="Shenoy N."/>
            <person name="Sisk P."/>
            <person name="Stolte C."/>
            <person name="Sykes S."/>
            <person name="Thomson T."/>
            <person name="Walk T."/>
            <person name="White J."/>
            <person name="Yandava C."/>
            <person name="Izard J."/>
            <person name="Baranova O.V."/>
            <person name="Blanton J.M."/>
            <person name="Tanner A.C."/>
            <person name="Dewhirst F.E."/>
            <person name="Haas B."/>
            <person name="Nusbaum C."/>
            <person name="Birren B."/>
        </authorList>
    </citation>
    <scope>NUCLEOTIDE SEQUENCE [LARGE SCALE GENOMIC DNA]</scope>
    <source>
        <strain evidence="7">1-1 BBBD Race 1</strain>
    </source>
</reference>
<dbReference type="EnsemblFungi" id="PTTG_06378-t43_1">
    <property type="protein sequence ID" value="PTTG_06378-t43_1-p1"/>
    <property type="gene ID" value="PTTG_06378"/>
</dbReference>
<protein>
    <recommendedName>
        <fullName evidence="6">C2H2-type domain-containing protein</fullName>
    </recommendedName>
</protein>
<dbReference type="AlphaFoldDB" id="A0A180GS03"/>
<evidence type="ECO:0000313" key="7">
    <source>
        <dbReference type="EMBL" id="OAV95540.1"/>
    </source>
</evidence>
<sequence length="340" mass="38778">MINRPNLPPLRIAVAQFDDPEVLQYFRDHSNRNVTHHTGCSTRLHSDLSFYSLASSSTPQSKSSSSYLLSPKGELLPSGPIDNVGCSSMPPSINHSERRSCGTLYQASTSRQDTYVDLKDNKGYRQEVQVQPERISASDSCNQPNMQFSRSYHNKQSENPCLLEDKPVPDHRTKRYTHSDNIIQCQRPQLEVGKTSESISIQPHPNFPRQISKLRESQVGCSEPGGKTTQDLPEISPRLKIQPTETASGTRYFCPVWGCGKSFTRNFNLTQHISAIHKDERRFQCTYCMALFYRRNDLTRHERSHTGVRPYQCECGQNFTRTDLLTRHKHSGNCTNKRDV</sequence>
<dbReference type="STRING" id="630390.A0A180GS03"/>
<feature type="region of interest" description="Disordered" evidence="5">
    <location>
        <begin position="80"/>
        <end position="100"/>
    </location>
</feature>
<dbReference type="InterPro" id="IPR036236">
    <property type="entry name" value="Znf_C2H2_sf"/>
</dbReference>
<dbReference type="InterPro" id="IPR013087">
    <property type="entry name" value="Znf_C2H2_type"/>
</dbReference>
<proteinExistence type="predicted"/>
<dbReference type="VEuPathDB" id="FungiDB:PTTG_06378"/>
<dbReference type="Gene3D" id="3.30.160.60">
    <property type="entry name" value="Classic Zinc Finger"/>
    <property type="match status" value="3"/>
</dbReference>
<evidence type="ECO:0000256" key="5">
    <source>
        <dbReference type="SAM" id="MobiDB-lite"/>
    </source>
</evidence>
<dbReference type="PANTHER" id="PTHR23235:SF120">
    <property type="entry name" value="KRUPPEL-LIKE FACTOR 15"/>
    <property type="match status" value="1"/>
</dbReference>
<evidence type="ECO:0000256" key="2">
    <source>
        <dbReference type="ARBA" id="ARBA00022771"/>
    </source>
</evidence>
<dbReference type="PANTHER" id="PTHR23235">
    <property type="entry name" value="KRUEPPEL-LIKE TRANSCRIPTION FACTOR"/>
    <property type="match status" value="1"/>
</dbReference>
<keyword evidence="1" id="KW-0479">Metal-binding</keyword>
<dbReference type="GO" id="GO:0000981">
    <property type="term" value="F:DNA-binding transcription factor activity, RNA polymerase II-specific"/>
    <property type="evidence" value="ECO:0007669"/>
    <property type="project" value="TreeGrafter"/>
</dbReference>
<gene>
    <name evidence="7" type="ORF">PTTG_06378</name>
</gene>
<dbReference type="EMBL" id="ADAS02000028">
    <property type="protein sequence ID" value="OAV95540.1"/>
    <property type="molecule type" value="Genomic_DNA"/>
</dbReference>